<evidence type="ECO:0000313" key="2">
    <source>
        <dbReference type="EMBL" id="CAB4158272.1"/>
    </source>
</evidence>
<dbReference type="EMBL" id="LR796484">
    <property type="protein sequence ID" value="CAB4147426.1"/>
    <property type="molecule type" value="Genomic_DNA"/>
</dbReference>
<evidence type="ECO:0000313" key="1">
    <source>
        <dbReference type="EMBL" id="CAB4147426.1"/>
    </source>
</evidence>
<accession>A0A6J5NHU3</accession>
<dbReference type="EMBL" id="LR796666">
    <property type="protein sequence ID" value="CAB4158272.1"/>
    <property type="molecule type" value="Genomic_DNA"/>
</dbReference>
<sequence length="69" mass="7841">MDPVGPFPRELFKESEIIDDYEPQLAEDGASFPLGSTAQNNFKPVKHLRCSKCFARVLETETQNHVCEE</sequence>
<gene>
    <name evidence="1" type="ORF">UFOVP429_27</name>
    <name evidence="2" type="ORF">UFOVP696_140</name>
</gene>
<organism evidence="2">
    <name type="scientific">uncultured Caudovirales phage</name>
    <dbReference type="NCBI Taxonomy" id="2100421"/>
    <lineage>
        <taxon>Viruses</taxon>
        <taxon>Duplodnaviria</taxon>
        <taxon>Heunggongvirae</taxon>
        <taxon>Uroviricota</taxon>
        <taxon>Caudoviricetes</taxon>
        <taxon>Peduoviridae</taxon>
        <taxon>Maltschvirus</taxon>
        <taxon>Maltschvirus maltsch</taxon>
    </lineage>
</organism>
<reference evidence="2" key="1">
    <citation type="submission" date="2020-04" db="EMBL/GenBank/DDBJ databases">
        <authorList>
            <person name="Chiriac C."/>
            <person name="Salcher M."/>
            <person name="Ghai R."/>
            <person name="Kavagutti S V."/>
        </authorList>
    </citation>
    <scope>NUCLEOTIDE SEQUENCE</scope>
</reference>
<protein>
    <submittedName>
        <fullName evidence="2">Uncharacterized protein</fullName>
    </submittedName>
</protein>
<name>A0A6J5NHU3_9CAUD</name>
<proteinExistence type="predicted"/>